<dbReference type="InterPro" id="IPR018357">
    <property type="entry name" value="Hexapep_transf_CS"/>
</dbReference>
<comment type="caution">
    <text evidence="9">The sequence shown here is derived from an EMBL/GenBank/DDBJ whole genome shotgun (WGS) entry which is preliminary data.</text>
</comment>
<sequence>MEALLKNIAKSFVVFLYKMYLRLVTRRVNIGKGTIITPDSKLSGNNLINDGCRVISSKIGAYSYVSPNSILVNCTVGRYTSIGPSCAIGLGEHPTEGPSLSPYLYNESLFKGKREEDFSEVVIGHDCWVGANVCIKGGVRVGNSAIVGAGAVVTKDVPDFGIVVGVPAKLIRYRLPKERIQEISSLDWWLKDLDDAKRILRQ</sequence>
<evidence type="ECO:0000256" key="3">
    <source>
        <dbReference type="ARBA" id="ARBA00020291"/>
    </source>
</evidence>
<dbReference type="EMBL" id="BAABLF010000001">
    <property type="protein sequence ID" value="GAA5186421.1"/>
    <property type="molecule type" value="Genomic_DNA"/>
</dbReference>
<protein>
    <recommendedName>
        <fullName evidence="3">Chloramphenicol acetyltransferase</fullName>
        <ecNumber evidence="2">2.3.1.28</ecNumber>
    </recommendedName>
</protein>
<dbReference type="PANTHER" id="PTHR43300:SF12">
    <property type="entry name" value="CHLORAMPHENICOL ACETYLTRANSFERASE"/>
    <property type="match status" value="1"/>
</dbReference>
<evidence type="ECO:0000313" key="9">
    <source>
        <dbReference type="EMBL" id="GAA5186421.1"/>
    </source>
</evidence>
<name>A0ABP9RSQ1_9GAMM</name>
<comment type="similarity">
    <text evidence="1">Belongs to the transferase hexapeptide repeat family.</text>
</comment>
<dbReference type="SUPFAM" id="SSF51161">
    <property type="entry name" value="Trimeric LpxA-like enzymes"/>
    <property type="match status" value="1"/>
</dbReference>
<evidence type="ECO:0000256" key="2">
    <source>
        <dbReference type="ARBA" id="ARBA00013235"/>
    </source>
</evidence>
<comment type="catalytic activity">
    <reaction evidence="8">
        <text>chloramphenicol + acetyl-CoA = chloramphenicol 3-acetate + CoA</text>
        <dbReference type="Rhea" id="RHEA:18421"/>
        <dbReference type="ChEBI" id="CHEBI:16730"/>
        <dbReference type="ChEBI" id="CHEBI:17698"/>
        <dbReference type="ChEBI" id="CHEBI:57287"/>
        <dbReference type="ChEBI" id="CHEBI:57288"/>
        <dbReference type="EC" id="2.3.1.28"/>
    </reaction>
</comment>
<gene>
    <name evidence="9" type="ORF">GCM10025772_01900</name>
</gene>
<dbReference type="InterPro" id="IPR001451">
    <property type="entry name" value="Hexapep"/>
</dbReference>
<evidence type="ECO:0000256" key="7">
    <source>
        <dbReference type="ARBA" id="ARBA00023315"/>
    </source>
</evidence>
<dbReference type="PANTHER" id="PTHR43300">
    <property type="entry name" value="ACETYLTRANSFERASE"/>
    <property type="match status" value="1"/>
</dbReference>
<dbReference type="CDD" id="cd03349">
    <property type="entry name" value="LbH_XAT"/>
    <property type="match status" value="1"/>
</dbReference>
<dbReference type="Pfam" id="PF00132">
    <property type="entry name" value="Hexapep"/>
    <property type="match status" value="1"/>
</dbReference>
<dbReference type="InterPro" id="IPR011004">
    <property type="entry name" value="Trimer_LpxA-like_sf"/>
</dbReference>
<dbReference type="PROSITE" id="PS00101">
    <property type="entry name" value="HEXAPEP_TRANSFERASES"/>
    <property type="match status" value="1"/>
</dbReference>
<dbReference type="InterPro" id="IPR050179">
    <property type="entry name" value="Trans_hexapeptide_repeat"/>
</dbReference>
<keyword evidence="10" id="KW-1185">Reference proteome</keyword>
<proteinExistence type="inferred from homology"/>
<evidence type="ECO:0000256" key="1">
    <source>
        <dbReference type="ARBA" id="ARBA00007274"/>
    </source>
</evidence>
<evidence type="ECO:0000256" key="5">
    <source>
        <dbReference type="ARBA" id="ARBA00022737"/>
    </source>
</evidence>
<keyword evidence="7" id="KW-0012">Acyltransferase</keyword>
<evidence type="ECO:0000256" key="8">
    <source>
        <dbReference type="ARBA" id="ARBA00047633"/>
    </source>
</evidence>
<evidence type="ECO:0000256" key="4">
    <source>
        <dbReference type="ARBA" id="ARBA00022679"/>
    </source>
</evidence>
<accession>A0ABP9RSQ1</accession>
<dbReference type="EC" id="2.3.1.28" evidence="2"/>
<reference evidence="10" key="1">
    <citation type="journal article" date="2019" name="Int. J. Syst. Evol. Microbiol.">
        <title>The Global Catalogue of Microorganisms (GCM) 10K type strain sequencing project: providing services to taxonomists for standard genome sequencing and annotation.</title>
        <authorList>
            <consortium name="The Broad Institute Genomics Platform"/>
            <consortium name="The Broad Institute Genome Sequencing Center for Infectious Disease"/>
            <person name="Wu L."/>
            <person name="Ma J."/>
        </authorList>
    </citation>
    <scope>NUCLEOTIDE SEQUENCE [LARGE SCALE GENOMIC DNA]</scope>
    <source>
        <strain evidence="10">JCM 18720</strain>
    </source>
</reference>
<dbReference type="Proteomes" id="UP001501600">
    <property type="component" value="Unassembled WGS sequence"/>
</dbReference>
<evidence type="ECO:0000256" key="6">
    <source>
        <dbReference type="ARBA" id="ARBA00023251"/>
    </source>
</evidence>
<keyword evidence="6" id="KW-0046">Antibiotic resistance</keyword>
<dbReference type="RefSeq" id="WP_345315155.1">
    <property type="nucleotide sequence ID" value="NZ_BAABLF010000001.1"/>
</dbReference>
<evidence type="ECO:0000313" key="10">
    <source>
        <dbReference type="Proteomes" id="UP001501600"/>
    </source>
</evidence>
<keyword evidence="4" id="KW-0808">Transferase</keyword>
<dbReference type="Gene3D" id="2.160.10.10">
    <property type="entry name" value="Hexapeptide repeat proteins"/>
    <property type="match status" value="1"/>
</dbReference>
<organism evidence="9 10">
    <name type="scientific">Ferrimonas gelatinilytica</name>
    <dbReference type="NCBI Taxonomy" id="1255257"/>
    <lineage>
        <taxon>Bacteria</taxon>
        <taxon>Pseudomonadati</taxon>
        <taxon>Pseudomonadota</taxon>
        <taxon>Gammaproteobacteria</taxon>
        <taxon>Alteromonadales</taxon>
        <taxon>Ferrimonadaceae</taxon>
        <taxon>Ferrimonas</taxon>
    </lineage>
</organism>
<keyword evidence="5" id="KW-0677">Repeat</keyword>